<dbReference type="Proteomes" id="UP000219621">
    <property type="component" value="Unassembled WGS sequence"/>
</dbReference>
<dbReference type="EMBL" id="OCNJ01000008">
    <property type="protein sequence ID" value="SOD98984.1"/>
    <property type="molecule type" value="Genomic_DNA"/>
</dbReference>
<evidence type="ECO:0000313" key="3">
    <source>
        <dbReference type="EMBL" id="SOD98984.1"/>
    </source>
</evidence>
<feature type="chain" id="PRO_5012041241" description="Nickel/cobalt transporter regulator" evidence="2">
    <location>
        <begin position="24"/>
        <end position="164"/>
    </location>
</feature>
<dbReference type="Gene3D" id="3.10.450.160">
    <property type="entry name" value="inner membrane protein cigr"/>
    <property type="match status" value="1"/>
</dbReference>
<evidence type="ECO:0000256" key="2">
    <source>
        <dbReference type="SAM" id="SignalP"/>
    </source>
</evidence>
<evidence type="ECO:0008006" key="5">
    <source>
        <dbReference type="Google" id="ProtNLM"/>
    </source>
</evidence>
<evidence type="ECO:0000256" key="1">
    <source>
        <dbReference type="SAM" id="MobiDB-lite"/>
    </source>
</evidence>
<protein>
    <recommendedName>
        <fullName evidence="5">Nickel/cobalt transporter regulator</fullName>
    </recommendedName>
</protein>
<dbReference type="AlphaFoldDB" id="A0A286GVE9"/>
<keyword evidence="4" id="KW-1185">Reference proteome</keyword>
<evidence type="ECO:0000313" key="4">
    <source>
        <dbReference type="Proteomes" id="UP000219621"/>
    </source>
</evidence>
<gene>
    <name evidence="3" type="ORF">SAMN05421508_108173</name>
</gene>
<reference evidence="3 4" key="1">
    <citation type="submission" date="2017-09" db="EMBL/GenBank/DDBJ databases">
        <authorList>
            <person name="Ehlers B."/>
            <person name="Leendertz F.H."/>
        </authorList>
    </citation>
    <scope>NUCLEOTIDE SEQUENCE [LARGE SCALE GENOMIC DNA]</scope>
    <source>
        <strain evidence="3 4">USBA 140</strain>
    </source>
</reference>
<accession>A0A286GVE9</accession>
<feature type="signal peptide" evidence="2">
    <location>
        <begin position="1"/>
        <end position="23"/>
    </location>
</feature>
<feature type="region of interest" description="Disordered" evidence="1">
    <location>
        <begin position="18"/>
        <end position="60"/>
    </location>
</feature>
<sequence>MIRRFLLPTAIAAALAVAGPAAASPPEGKGKPEHAGKPDKADKGPDKGKPAKVTGTGAPDLGDAVAAAVLGELERQLIGDYFRSTPPSALPPGLAKQGKVPPGIARQIQRGQRLPDDVQMLPLPADLLGRLPSYRGARPVVVGSDVVLVQEGTRLILDILKDVL</sequence>
<name>A0A286GVE9_9PROT</name>
<dbReference type="OrthoDB" id="7358541at2"/>
<keyword evidence="2" id="KW-0732">Signal</keyword>
<organism evidence="3 4">
    <name type="scientific">Caenispirillum bisanense</name>
    <dbReference type="NCBI Taxonomy" id="414052"/>
    <lineage>
        <taxon>Bacteria</taxon>
        <taxon>Pseudomonadati</taxon>
        <taxon>Pseudomonadota</taxon>
        <taxon>Alphaproteobacteria</taxon>
        <taxon>Rhodospirillales</taxon>
        <taxon>Novispirillaceae</taxon>
        <taxon>Caenispirillum</taxon>
    </lineage>
</organism>
<dbReference type="RefSeq" id="WP_097280571.1">
    <property type="nucleotide sequence ID" value="NZ_OCNJ01000008.1"/>
</dbReference>
<feature type="compositionally biased region" description="Basic and acidic residues" evidence="1">
    <location>
        <begin position="28"/>
        <end position="49"/>
    </location>
</feature>
<proteinExistence type="predicted"/>